<dbReference type="Proteomes" id="UP001208570">
    <property type="component" value="Unassembled WGS sequence"/>
</dbReference>
<dbReference type="AlphaFoldDB" id="A0AAD9KFR8"/>
<proteinExistence type="predicted"/>
<organism evidence="2 3">
    <name type="scientific">Paralvinella palmiformis</name>
    <dbReference type="NCBI Taxonomy" id="53620"/>
    <lineage>
        <taxon>Eukaryota</taxon>
        <taxon>Metazoa</taxon>
        <taxon>Spiralia</taxon>
        <taxon>Lophotrochozoa</taxon>
        <taxon>Annelida</taxon>
        <taxon>Polychaeta</taxon>
        <taxon>Sedentaria</taxon>
        <taxon>Canalipalpata</taxon>
        <taxon>Terebellida</taxon>
        <taxon>Terebelliformia</taxon>
        <taxon>Alvinellidae</taxon>
        <taxon>Paralvinella</taxon>
    </lineage>
</organism>
<comment type="caution">
    <text evidence="2">The sequence shown here is derived from an EMBL/GenBank/DDBJ whole genome shotgun (WGS) entry which is preliminary data.</text>
</comment>
<keyword evidence="1" id="KW-1133">Transmembrane helix</keyword>
<sequence>LGILVHVIYGHIPVFRPYIPTVYLHVAVVGITLITEKHNGKLRLFISVDVYYVSFSQCWELYTDSALDDTVYLRFLDFKTETRLDIVNIYDGTSLSLSLSLCVFMCVCLGVCVRVGMRTMLSQK</sequence>
<dbReference type="EMBL" id="JAODUP010000003">
    <property type="protein sequence ID" value="KAK2170369.1"/>
    <property type="molecule type" value="Genomic_DNA"/>
</dbReference>
<evidence type="ECO:0000313" key="3">
    <source>
        <dbReference type="Proteomes" id="UP001208570"/>
    </source>
</evidence>
<keyword evidence="1" id="KW-0812">Transmembrane</keyword>
<accession>A0AAD9KFR8</accession>
<gene>
    <name evidence="2" type="ORF">LSH36_3g20045</name>
</gene>
<feature type="non-terminal residue" evidence="2">
    <location>
        <position position="1"/>
    </location>
</feature>
<evidence type="ECO:0000256" key="1">
    <source>
        <dbReference type="SAM" id="Phobius"/>
    </source>
</evidence>
<evidence type="ECO:0000313" key="2">
    <source>
        <dbReference type="EMBL" id="KAK2170369.1"/>
    </source>
</evidence>
<keyword evidence="3" id="KW-1185">Reference proteome</keyword>
<protein>
    <submittedName>
        <fullName evidence="2">Uncharacterized protein</fullName>
    </submittedName>
</protein>
<reference evidence="2" key="1">
    <citation type="journal article" date="2023" name="Mol. Biol. Evol.">
        <title>Third-Generation Sequencing Reveals the Adaptive Role of the Epigenome in Three Deep-Sea Polychaetes.</title>
        <authorList>
            <person name="Perez M."/>
            <person name="Aroh O."/>
            <person name="Sun Y."/>
            <person name="Lan Y."/>
            <person name="Juniper S.K."/>
            <person name="Young C.R."/>
            <person name="Angers B."/>
            <person name="Qian P.Y."/>
        </authorList>
    </citation>
    <scope>NUCLEOTIDE SEQUENCE</scope>
    <source>
        <strain evidence="2">P08H-3</strain>
    </source>
</reference>
<feature type="transmembrane region" description="Helical" evidence="1">
    <location>
        <begin position="97"/>
        <end position="117"/>
    </location>
</feature>
<keyword evidence="1" id="KW-0472">Membrane</keyword>
<name>A0AAD9KFR8_9ANNE</name>